<evidence type="ECO:0000313" key="1">
    <source>
        <dbReference type="EMBL" id="CRZ01559.1"/>
    </source>
</evidence>
<protein>
    <recommendedName>
        <fullName evidence="2">Homeobox domain-containing protein</fullName>
    </recommendedName>
</protein>
<dbReference type="EMBL" id="HACM01001117">
    <property type="protein sequence ID" value="CRZ01559.1"/>
    <property type="molecule type" value="Transcribed_RNA"/>
</dbReference>
<organism evidence="1">
    <name type="scientific">Spongospora subterranea</name>
    <dbReference type="NCBI Taxonomy" id="70186"/>
    <lineage>
        <taxon>Eukaryota</taxon>
        <taxon>Sar</taxon>
        <taxon>Rhizaria</taxon>
        <taxon>Endomyxa</taxon>
        <taxon>Phytomyxea</taxon>
        <taxon>Plasmodiophorida</taxon>
        <taxon>Plasmodiophoridae</taxon>
        <taxon>Spongospora</taxon>
    </lineage>
</organism>
<accession>A0A0H5R182</accession>
<feature type="non-terminal residue" evidence="1">
    <location>
        <position position="1"/>
    </location>
</feature>
<name>A0A0H5R182_9EUKA</name>
<dbReference type="AlphaFoldDB" id="A0A0H5R182"/>
<reference evidence="1" key="1">
    <citation type="submission" date="2015-04" db="EMBL/GenBank/DDBJ databases">
        <title>The genome sequence of the plant pathogenic Rhizarian Plasmodiophora brassicae reveals insights in its biotrophic life cycle and the origin of chitin synthesis.</title>
        <authorList>
            <person name="Schwelm A."/>
            <person name="Fogelqvist J."/>
            <person name="Knaust A."/>
            <person name="Julke S."/>
            <person name="Lilja T."/>
            <person name="Dhandapani V."/>
            <person name="Bonilla-Rosso G."/>
            <person name="Karlsson M."/>
            <person name="Shevchenko A."/>
            <person name="Choi S.R."/>
            <person name="Kim H.G."/>
            <person name="Park J.Y."/>
            <person name="Lim Y.P."/>
            <person name="Ludwig-Muller J."/>
            <person name="Dixelius C."/>
        </authorList>
    </citation>
    <scope>NUCLEOTIDE SEQUENCE</scope>
    <source>
        <tissue evidence="1">Potato root galls</tissue>
    </source>
</reference>
<dbReference type="SUPFAM" id="SSF46689">
    <property type="entry name" value="Homeodomain-like"/>
    <property type="match status" value="1"/>
</dbReference>
<sequence>SANLLIYRATEWLAMNGDRNNSSHQRRHILSGRQKRIFEIYYSDHSAVWPSLTEIGRLCFEADASFHNVYTWFCNRIARDKNKNKSFRHASKICLPLPSIGAHFKHPLSYTASPISNVEREFFTIKFPGANFLDAKNVVISVCKALATYNRLELAIPQYFRLMFLVWNHVGYVSSRNIRQQFAIAHVETSQRFFAMDSSLDSALTPEPFFVAANHNESWLNAVERYTRYTVEVEVIKDLENASNSKILRRYRRIECWEQPRNTNLETCLSRLPSEIERILSLKYTGPNSSTQTDLFVCNLFCVAICLLTSNIGAESLISRGFHDELQQIRFALDQVFKNPLICNQLSPVHIRLLLAALIVLRAGLQISRPIYRLTFPTQTILSQLHGINAKTTASIGSAELGLVIRAVDYTPSVPDFVDPIIVTLLEYQRSCFSGTQVACIKRYPSDSQSTGG</sequence>
<proteinExistence type="predicted"/>
<dbReference type="InterPro" id="IPR009057">
    <property type="entry name" value="Homeodomain-like_sf"/>
</dbReference>
<evidence type="ECO:0008006" key="2">
    <source>
        <dbReference type="Google" id="ProtNLM"/>
    </source>
</evidence>